<gene>
    <name evidence="3" type="ORF">ENV54_05790</name>
</gene>
<reference evidence="3" key="1">
    <citation type="journal article" date="2020" name="mSystems">
        <title>Genome- and Community-Level Interaction Insights into Carbon Utilization and Element Cycling Functions of Hydrothermarchaeota in Hydrothermal Sediment.</title>
        <authorList>
            <person name="Zhou Z."/>
            <person name="Liu Y."/>
            <person name="Xu W."/>
            <person name="Pan J."/>
            <person name="Luo Z.H."/>
            <person name="Li M."/>
        </authorList>
    </citation>
    <scope>NUCLEOTIDE SEQUENCE [LARGE SCALE GENOMIC DNA]</scope>
    <source>
        <strain evidence="3">SpSt-769</strain>
    </source>
</reference>
<evidence type="ECO:0000256" key="1">
    <source>
        <dbReference type="ARBA" id="ARBA00023002"/>
    </source>
</evidence>
<evidence type="ECO:0000259" key="2">
    <source>
        <dbReference type="Pfam" id="PF01558"/>
    </source>
</evidence>
<dbReference type="PANTHER" id="PTHR43366:SF1">
    <property type="entry name" value="PYRUVATE SYNTHASE SUBUNIT PORC"/>
    <property type="match status" value="1"/>
</dbReference>
<sequence>MIEMRFHGRGGQGAVTSAELVAQAAIDKGKYALAFPSFGPERRGAPVVAFARVDDAKVRMRYKVYNPDAVIVLDPSLLEIANPTEGIRADGILIINTSHSAQAVREQLSYQGKLALVDASKIAREVIGLPITNTTMVGALVKATQALDIDALLEPFRRRFGKIAPKNIDAMKRAWEETEVFA</sequence>
<dbReference type="AlphaFoldDB" id="A0A7C4EUN3"/>
<keyword evidence="1" id="KW-0560">Oxidoreductase</keyword>
<keyword evidence="3" id="KW-0670">Pyruvate</keyword>
<name>A0A7C4EUN3_9BACT</name>
<dbReference type="InterPro" id="IPR002869">
    <property type="entry name" value="Pyrv_flavodox_OxRed_cen"/>
</dbReference>
<proteinExistence type="predicted"/>
<dbReference type="Gene3D" id="3.40.920.10">
    <property type="entry name" value="Pyruvate-ferredoxin oxidoreductase, PFOR, domain III"/>
    <property type="match status" value="1"/>
</dbReference>
<dbReference type="PANTHER" id="PTHR43366">
    <property type="entry name" value="PYRUVATE SYNTHASE SUBUNIT PORC"/>
    <property type="match status" value="1"/>
</dbReference>
<evidence type="ECO:0000313" key="3">
    <source>
        <dbReference type="EMBL" id="HGH60794.1"/>
    </source>
</evidence>
<protein>
    <submittedName>
        <fullName evidence="3">Pyruvate synthase</fullName>
    </submittedName>
</protein>
<dbReference type="InterPro" id="IPR019752">
    <property type="entry name" value="Pyrv/ketoisovalerate_OxRed_cat"/>
</dbReference>
<dbReference type="GO" id="GO:0016625">
    <property type="term" value="F:oxidoreductase activity, acting on the aldehyde or oxo group of donors, iron-sulfur protein as acceptor"/>
    <property type="evidence" value="ECO:0007669"/>
    <property type="project" value="InterPro"/>
</dbReference>
<dbReference type="SUPFAM" id="SSF53323">
    <property type="entry name" value="Pyruvate-ferredoxin oxidoreductase, PFOR, domain III"/>
    <property type="match status" value="1"/>
</dbReference>
<dbReference type="Pfam" id="PF01558">
    <property type="entry name" value="POR"/>
    <property type="match status" value="1"/>
</dbReference>
<organism evidence="3">
    <name type="scientific">Desulfomonile tiedjei</name>
    <dbReference type="NCBI Taxonomy" id="2358"/>
    <lineage>
        <taxon>Bacteria</taxon>
        <taxon>Pseudomonadati</taxon>
        <taxon>Thermodesulfobacteriota</taxon>
        <taxon>Desulfomonilia</taxon>
        <taxon>Desulfomonilales</taxon>
        <taxon>Desulfomonilaceae</taxon>
        <taxon>Desulfomonile</taxon>
    </lineage>
</organism>
<dbReference type="EMBL" id="DTGT01000182">
    <property type="protein sequence ID" value="HGH60794.1"/>
    <property type="molecule type" value="Genomic_DNA"/>
</dbReference>
<comment type="caution">
    <text evidence="3">The sequence shown here is derived from an EMBL/GenBank/DDBJ whole genome shotgun (WGS) entry which is preliminary data.</text>
</comment>
<dbReference type="NCBIfam" id="TIGR02175">
    <property type="entry name" value="PorC_KorC"/>
    <property type="match status" value="1"/>
</dbReference>
<dbReference type="InterPro" id="IPR011894">
    <property type="entry name" value="PorC_KorC"/>
</dbReference>
<accession>A0A7C4EUN3</accession>
<dbReference type="InterPro" id="IPR051626">
    <property type="entry name" value="Oxidoreductase_gamma_subunit"/>
</dbReference>
<feature type="domain" description="Pyruvate/ketoisovalerate oxidoreductase catalytic" evidence="2">
    <location>
        <begin position="10"/>
        <end position="174"/>
    </location>
</feature>